<reference evidence="1" key="1">
    <citation type="submission" date="2018-04" db="EMBL/GenBank/DDBJ databases">
        <title>Draft Genome Sequences of Chryseobacterium lactis NCTC11390T isolated from milk, Chryseobacterium oncorhynchi 701B-08T from rainbow trout, and Chryseobacterium viscerum 687B-08T from diseased fish.</title>
        <authorList>
            <person name="Jeong J.-J."/>
            <person name="Lee Y.J."/>
            <person name="Pathiraja D."/>
            <person name="Park B."/>
            <person name="Choi I.-G."/>
            <person name="Kim K.D."/>
        </authorList>
    </citation>
    <scope>NUCLEOTIDE SEQUENCE [LARGE SCALE GENOMIC DNA]</scope>
    <source>
        <strain evidence="1">701B-08</strain>
    </source>
</reference>
<sequence>MSRIYLETLINADIQCVFDWARNIDLHQESTSRTHEKAIAGRTSGFIEENETVTWKAKHLGVYQTLTTKIISMDKPSQFTDEMQKGAFKSLHHQHIFKKVDGKTLMIDIFEFESPLGIVGKLFNTIFLKNYLRNFLLERNKLIKNRAESTSTTTSQEIIT</sequence>
<evidence type="ECO:0000313" key="2">
    <source>
        <dbReference type="Proteomes" id="UP000236182"/>
    </source>
</evidence>
<dbReference type="CDD" id="cd07820">
    <property type="entry name" value="SRPBCC_3"/>
    <property type="match status" value="1"/>
</dbReference>
<gene>
    <name evidence="1" type="ORF">C1638_003815</name>
</gene>
<dbReference type="OrthoDB" id="9801773at2"/>
<dbReference type="RefSeq" id="WP_109618335.1">
    <property type="nucleotide sequence ID" value="NZ_PPEI02000001.1"/>
</dbReference>
<proteinExistence type="predicted"/>
<keyword evidence="2" id="KW-1185">Reference proteome</keyword>
<dbReference type="GO" id="GO:0051301">
    <property type="term" value="P:cell division"/>
    <property type="evidence" value="ECO:0007669"/>
    <property type="project" value="UniProtKB-KW"/>
</dbReference>
<comment type="caution">
    <text evidence="1">The sequence shown here is derived from an EMBL/GenBank/DDBJ whole genome shotgun (WGS) entry which is preliminary data.</text>
</comment>
<keyword evidence="1" id="KW-0131">Cell cycle</keyword>
<dbReference type="InterPro" id="IPR023393">
    <property type="entry name" value="START-like_dom_sf"/>
</dbReference>
<dbReference type="AlphaFoldDB" id="A0A316X1L4"/>
<dbReference type="Gene3D" id="3.30.530.20">
    <property type="match status" value="1"/>
</dbReference>
<keyword evidence="1" id="KW-0132">Cell division</keyword>
<organism evidence="1 2">
    <name type="scientific">Chryseobacterium oncorhynchi</name>
    <dbReference type="NCBI Taxonomy" id="741074"/>
    <lineage>
        <taxon>Bacteria</taxon>
        <taxon>Pseudomonadati</taxon>
        <taxon>Bacteroidota</taxon>
        <taxon>Flavobacteriia</taxon>
        <taxon>Flavobacteriales</taxon>
        <taxon>Weeksellaceae</taxon>
        <taxon>Chryseobacterium group</taxon>
        <taxon>Chryseobacterium</taxon>
    </lineage>
</organism>
<dbReference type="EMBL" id="PPEI02000001">
    <property type="protein sequence ID" value="PWN67732.1"/>
    <property type="molecule type" value="Genomic_DNA"/>
</dbReference>
<evidence type="ECO:0000313" key="1">
    <source>
        <dbReference type="EMBL" id="PWN67732.1"/>
    </source>
</evidence>
<protein>
    <submittedName>
        <fullName evidence="1">Cell division protein</fullName>
    </submittedName>
</protein>
<name>A0A316X1L4_9FLAO</name>
<dbReference type="Proteomes" id="UP000236182">
    <property type="component" value="Unassembled WGS sequence"/>
</dbReference>
<accession>A0A316X1L4</accession>
<dbReference type="SUPFAM" id="SSF55961">
    <property type="entry name" value="Bet v1-like"/>
    <property type="match status" value="1"/>
</dbReference>